<evidence type="ECO:0000256" key="7">
    <source>
        <dbReference type="SAM" id="SignalP"/>
    </source>
</evidence>
<dbReference type="Pfam" id="PF23283">
    <property type="entry name" value="D8C_UMOD"/>
    <property type="match status" value="1"/>
</dbReference>
<dbReference type="GO" id="GO:0005509">
    <property type="term" value="F:calcium ion binding"/>
    <property type="evidence" value="ECO:0007669"/>
    <property type="project" value="InterPro"/>
</dbReference>
<dbReference type="SUPFAM" id="SSF56487">
    <property type="entry name" value="SRCR-like"/>
    <property type="match status" value="1"/>
</dbReference>
<feature type="disulfide bond" evidence="6">
    <location>
        <begin position="365"/>
        <end position="375"/>
    </location>
</feature>
<feature type="domain" description="SRCR" evidence="8">
    <location>
        <begin position="296"/>
        <end position="396"/>
    </location>
</feature>
<dbReference type="PRINTS" id="PR00258">
    <property type="entry name" value="SPERACTRCPTR"/>
</dbReference>
<keyword evidence="3" id="KW-0677">Repeat</keyword>
<dbReference type="InterPro" id="IPR049883">
    <property type="entry name" value="NOTCH1_EGF-like"/>
</dbReference>
<proteinExistence type="predicted"/>
<dbReference type="SMART" id="SM00241">
    <property type="entry name" value="ZP"/>
    <property type="match status" value="1"/>
</dbReference>
<feature type="disulfide bond" evidence="6">
    <location>
        <begin position="334"/>
        <end position="395"/>
    </location>
</feature>
<evidence type="ECO:0000259" key="8">
    <source>
        <dbReference type="PROSITE" id="PS50287"/>
    </source>
</evidence>
<evidence type="ECO:0000256" key="5">
    <source>
        <dbReference type="ARBA" id="ARBA00023180"/>
    </source>
</evidence>
<feature type="signal peptide" evidence="7">
    <location>
        <begin position="1"/>
        <end position="22"/>
    </location>
</feature>
<dbReference type="Gene3D" id="3.10.250.10">
    <property type="entry name" value="SRCR-like domain"/>
    <property type="match status" value="1"/>
</dbReference>
<dbReference type="FunFam" id="3.10.250.10:FF:000006">
    <property type="entry name" value="neurotrypsin isoform X2"/>
    <property type="match status" value="1"/>
</dbReference>
<dbReference type="Proteomes" id="UP000319801">
    <property type="component" value="Unassembled WGS sequence"/>
</dbReference>
<sequence length="656" mass="70964">MEYSRTVFVLLFITSFTSKVSGLVVVTSCNACHKHASCSPVLKESSHQANSFSHTFTCSCTDGFSGNGITCYNISACSTPGASCCPDGYGWAEHSCVDIDECSSEKNPCTAPLQCKNQPGSFACLTPDAYTKDTMLNIKQDSNQPRCGGKVCSSGQDCINVNGALSCVDPCQYYTILDDPWRSTNSNTSTLHCDMGINWQGWYRMYLGSASVQMPERCIRPNTCGTNAPIWLKSPPPSQSEGVVQATVCASWVTGCCGYEFSIGIKACPGNYYVYKFVSPPLCFLAYSAAVAPAPVRLAGGSNRCVGRVELYHDGQWGTVCGDGWNMKNAEVVCRQIGCGKAISAPVNAFFGPGSGPIWLDDTVCTGTESLLVDCSHSGFENHNCGHNEDAGVICEETTMMLGIPANFRVSRSLEPSSGHMADPSCAAGQEINGTVWYRVQSQAGVCGNVLRTNSTQAIYSNILYLYPVNISSFALPTAFPFSCIYPLDSLTSMDLELDIFLPIQDSGLVGLGPGAHASMLLYHDDNFTSPYPPGSVTLPVGTPLYVGINMQEMESTRFNLVIEECYITDTPNANSTERYYLIQNRCSSDPRDVLVNENGVSQSAHFTALLFLYQGTYNEMFLQCRFSLCDKTTNSCSMGPKEGNKLIYTGSPYSC</sequence>
<feature type="domain" description="ZP" evidence="9">
    <location>
        <begin position="394"/>
        <end position="644"/>
    </location>
</feature>
<keyword evidence="5" id="KW-0325">Glycoprotein</keyword>
<reference evidence="10 11" key="1">
    <citation type="journal article" date="2019" name="Genome Biol. Evol.">
        <title>Whole-Genome Sequencing of the Giant Devil Catfish, Bagarius yarrelli.</title>
        <authorList>
            <person name="Jiang W."/>
            <person name="Lv Y."/>
            <person name="Cheng L."/>
            <person name="Yang K."/>
            <person name="Chao B."/>
            <person name="Wang X."/>
            <person name="Li Y."/>
            <person name="Pan X."/>
            <person name="You X."/>
            <person name="Zhang Y."/>
            <person name="Yang J."/>
            <person name="Li J."/>
            <person name="Zhang X."/>
            <person name="Liu S."/>
            <person name="Sun C."/>
            <person name="Yang J."/>
            <person name="Shi Q."/>
        </authorList>
    </citation>
    <scope>NUCLEOTIDE SEQUENCE [LARGE SCALE GENOMIC DNA]</scope>
    <source>
        <strain evidence="10">JWS20170419001</strain>
        <tissue evidence="10">Muscle</tissue>
    </source>
</reference>
<dbReference type="EMBL" id="VCAZ01000005">
    <property type="protein sequence ID" value="TSK20061.1"/>
    <property type="molecule type" value="Genomic_DNA"/>
</dbReference>
<dbReference type="GO" id="GO:0016020">
    <property type="term" value="C:membrane"/>
    <property type="evidence" value="ECO:0007669"/>
    <property type="project" value="InterPro"/>
</dbReference>
<keyword evidence="2 7" id="KW-0732">Signal</keyword>
<dbReference type="CDD" id="cd00054">
    <property type="entry name" value="EGF_CA"/>
    <property type="match status" value="1"/>
</dbReference>
<evidence type="ECO:0000256" key="6">
    <source>
        <dbReference type="PROSITE-ProRule" id="PRU00196"/>
    </source>
</evidence>
<dbReference type="PANTHER" id="PTHR14002">
    <property type="entry name" value="ENDOGLIN/TGF-BETA RECEPTOR TYPE III"/>
    <property type="match status" value="1"/>
</dbReference>
<dbReference type="PROSITE" id="PS50287">
    <property type="entry name" value="SRCR_2"/>
    <property type="match status" value="1"/>
</dbReference>
<dbReference type="Gene3D" id="2.60.40.4100">
    <property type="entry name" value="Zona pellucida, ZP-C domain"/>
    <property type="match status" value="1"/>
</dbReference>
<gene>
    <name evidence="10" type="ORF">Baya_1609</name>
</gene>
<dbReference type="Pfam" id="PF00530">
    <property type="entry name" value="SRCR"/>
    <property type="match status" value="1"/>
</dbReference>
<evidence type="ECO:0000313" key="11">
    <source>
        <dbReference type="Proteomes" id="UP000319801"/>
    </source>
</evidence>
<dbReference type="OrthoDB" id="2015116at2759"/>
<keyword evidence="1" id="KW-0245">EGF-like domain</keyword>
<evidence type="ECO:0000256" key="3">
    <source>
        <dbReference type="ARBA" id="ARBA00022737"/>
    </source>
</evidence>
<dbReference type="FunFam" id="2.10.25.10:FF:000038">
    <property type="entry name" value="Fibrillin 2"/>
    <property type="match status" value="1"/>
</dbReference>
<dbReference type="PROSITE" id="PS00420">
    <property type="entry name" value="SRCR_1"/>
    <property type="match status" value="1"/>
</dbReference>
<accession>A0A556TLK3</accession>
<dbReference type="SMART" id="SM00202">
    <property type="entry name" value="SR"/>
    <property type="match status" value="1"/>
</dbReference>
<organism evidence="10 11">
    <name type="scientific">Bagarius yarrelli</name>
    <name type="common">Goonch</name>
    <name type="synonym">Bagrus yarrelli</name>
    <dbReference type="NCBI Taxonomy" id="175774"/>
    <lineage>
        <taxon>Eukaryota</taxon>
        <taxon>Metazoa</taxon>
        <taxon>Chordata</taxon>
        <taxon>Craniata</taxon>
        <taxon>Vertebrata</taxon>
        <taxon>Euteleostomi</taxon>
        <taxon>Actinopterygii</taxon>
        <taxon>Neopterygii</taxon>
        <taxon>Teleostei</taxon>
        <taxon>Ostariophysi</taxon>
        <taxon>Siluriformes</taxon>
        <taxon>Sisoridae</taxon>
        <taxon>Sisorinae</taxon>
        <taxon>Bagarius</taxon>
    </lineage>
</organism>
<evidence type="ECO:0000256" key="4">
    <source>
        <dbReference type="ARBA" id="ARBA00023157"/>
    </source>
</evidence>
<keyword evidence="4 6" id="KW-1015">Disulfide bond</keyword>
<dbReference type="InterPro" id="IPR055355">
    <property type="entry name" value="ZP-C"/>
</dbReference>
<dbReference type="PANTHER" id="PTHR14002:SF1">
    <property type="entry name" value="ENDOGLIN"/>
    <property type="match status" value="1"/>
</dbReference>
<evidence type="ECO:0000256" key="1">
    <source>
        <dbReference type="ARBA" id="ARBA00022536"/>
    </source>
</evidence>
<dbReference type="Pfam" id="PF07645">
    <property type="entry name" value="EGF_CA"/>
    <property type="match status" value="1"/>
</dbReference>
<dbReference type="InterPro" id="IPR018097">
    <property type="entry name" value="EGF_Ca-bd_CS"/>
</dbReference>
<evidence type="ECO:0000313" key="10">
    <source>
        <dbReference type="EMBL" id="TSK20061.1"/>
    </source>
</evidence>
<dbReference type="Gene3D" id="2.10.25.10">
    <property type="entry name" value="Laminin"/>
    <property type="match status" value="2"/>
</dbReference>
<dbReference type="InterPro" id="IPR001507">
    <property type="entry name" value="ZP_dom"/>
</dbReference>
<dbReference type="InterPro" id="IPR057774">
    <property type="entry name" value="D8C_UMOD/GP2/OIT3-like"/>
</dbReference>
<evidence type="ECO:0000259" key="9">
    <source>
        <dbReference type="PROSITE" id="PS51034"/>
    </source>
</evidence>
<dbReference type="GO" id="GO:0030855">
    <property type="term" value="P:epithelial cell differentiation"/>
    <property type="evidence" value="ECO:0007669"/>
    <property type="project" value="UniProtKB-ARBA"/>
</dbReference>
<dbReference type="InterPro" id="IPR001190">
    <property type="entry name" value="SRCR"/>
</dbReference>
<dbReference type="InterPro" id="IPR036772">
    <property type="entry name" value="SRCR-like_dom_sf"/>
</dbReference>
<feature type="chain" id="PRO_5022001937" evidence="7">
    <location>
        <begin position="23"/>
        <end position="656"/>
    </location>
</feature>
<protein>
    <submittedName>
        <fullName evidence="10">Uromodulin</fullName>
    </submittedName>
</protein>
<dbReference type="AlphaFoldDB" id="A0A556TLK3"/>
<comment type="caution">
    <text evidence="10">The sequence shown here is derived from an EMBL/GenBank/DDBJ whole genome shotgun (WGS) entry which is preliminary data.</text>
</comment>
<dbReference type="PROSITE" id="PS51034">
    <property type="entry name" value="ZP_2"/>
    <property type="match status" value="1"/>
</dbReference>
<dbReference type="Pfam" id="PF00100">
    <property type="entry name" value="Zona_pellucida"/>
    <property type="match status" value="1"/>
</dbReference>
<keyword evidence="11" id="KW-1185">Reference proteome</keyword>
<evidence type="ECO:0000256" key="2">
    <source>
        <dbReference type="ARBA" id="ARBA00022729"/>
    </source>
</evidence>
<feature type="disulfide bond" evidence="6">
    <location>
        <begin position="321"/>
        <end position="385"/>
    </location>
</feature>
<dbReference type="PROSITE" id="PS01187">
    <property type="entry name" value="EGF_CA"/>
    <property type="match status" value="1"/>
</dbReference>
<name>A0A556TLK3_BAGYA</name>
<dbReference type="InterPro" id="IPR042235">
    <property type="entry name" value="ZP-C_dom"/>
</dbReference>
<dbReference type="Gene3D" id="2.60.40.3210">
    <property type="entry name" value="Zona pellucida, ZP-N domain"/>
    <property type="match status" value="1"/>
</dbReference>